<keyword evidence="3" id="KW-1185">Reference proteome</keyword>
<sequence length="98" mass="11498">MEVCTLGVVCEKSIIPRVFLYPKLGGSLFVKSNYNLMELGWNDSLQDEFKNFKDEYMVGRIAVEYKGAEFMKRKLDKKAQSDHKNKVKAINKELKRRY</sequence>
<feature type="compositionally biased region" description="Basic residues" evidence="1">
    <location>
        <begin position="85"/>
        <end position="98"/>
    </location>
</feature>
<evidence type="ECO:0000313" key="3">
    <source>
        <dbReference type="Proteomes" id="UP000013523"/>
    </source>
</evidence>
<reference evidence="2 3" key="1">
    <citation type="submission" date="2012-01" db="EMBL/GenBank/DDBJ databases">
        <title>Complete sequence of chromosome of Clostridium pasteurianum BC1.</title>
        <authorList>
            <consortium name="US DOE Joint Genome Institute"/>
            <person name="Lucas S."/>
            <person name="Han J."/>
            <person name="Lapidus A."/>
            <person name="Cheng J.-F."/>
            <person name="Goodwin L."/>
            <person name="Pitluck S."/>
            <person name="Peters L."/>
            <person name="Mikhailova N."/>
            <person name="Teshima H."/>
            <person name="Detter J.C."/>
            <person name="Han C."/>
            <person name="Tapia R."/>
            <person name="Land M."/>
            <person name="Hauser L."/>
            <person name="Kyrpides N."/>
            <person name="Ivanova N."/>
            <person name="Pagani I."/>
            <person name="Dunn J."/>
            <person name="Taghavi S."/>
            <person name="Francis A."/>
            <person name="van der Lelie D."/>
            <person name="Woyke T."/>
        </authorList>
    </citation>
    <scope>NUCLEOTIDE SEQUENCE [LARGE SCALE GENOMIC DNA]</scope>
    <source>
        <strain evidence="2 3">BC1</strain>
    </source>
</reference>
<dbReference type="KEGG" id="cpas:Clopa_2019"/>
<dbReference type="HOGENOM" id="CLU_2328808_0_0_9"/>
<gene>
    <name evidence="2" type="ORF">Clopa_2019</name>
</gene>
<feature type="region of interest" description="Disordered" evidence="1">
    <location>
        <begin position="79"/>
        <end position="98"/>
    </location>
</feature>
<proteinExistence type="predicted"/>
<accession>R4KBA4</accession>
<protein>
    <submittedName>
        <fullName evidence="2">Uncharacterized protein</fullName>
    </submittedName>
</protein>
<dbReference type="STRING" id="86416.Clopa_2019"/>
<dbReference type="Proteomes" id="UP000013523">
    <property type="component" value="Chromosome"/>
</dbReference>
<organism evidence="2 3">
    <name type="scientific">Clostridium pasteurianum BC1</name>
    <dbReference type="NCBI Taxonomy" id="86416"/>
    <lineage>
        <taxon>Bacteria</taxon>
        <taxon>Bacillati</taxon>
        <taxon>Bacillota</taxon>
        <taxon>Clostridia</taxon>
        <taxon>Eubacteriales</taxon>
        <taxon>Clostridiaceae</taxon>
        <taxon>Clostridium</taxon>
    </lineage>
</organism>
<evidence type="ECO:0000313" key="2">
    <source>
        <dbReference type="EMBL" id="AGK96910.1"/>
    </source>
</evidence>
<name>R4KBA4_CLOPA</name>
<dbReference type="PATRIC" id="fig|86416.3.peg.1990"/>
<dbReference type="EMBL" id="CP003261">
    <property type="protein sequence ID" value="AGK96910.1"/>
    <property type="molecule type" value="Genomic_DNA"/>
</dbReference>
<dbReference type="AlphaFoldDB" id="R4KBA4"/>
<evidence type="ECO:0000256" key="1">
    <source>
        <dbReference type="SAM" id="MobiDB-lite"/>
    </source>
</evidence>